<comment type="subcellular location">
    <subcellularLocation>
        <location evidence="3">Chromosome</location>
    </subcellularLocation>
    <subcellularLocation>
        <location evidence="2">Nucleus</location>
    </subcellularLocation>
</comment>
<dbReference type="SUPFAM" id="SSF82199">
    <property type="entry name" value="SET domain"/>
    <property type="match status" value="1"/>
</dbReference>
<feature type="region of interest" description="Disordered" evidence="16">
    <location>
        <begin position="357"/>
        <end position="378"/>
    </location>
</feature>
<evidence type="ECO:0000256" key="16">
    <source>
        <dbReference type="SAM" id="MobiDB-lite"/>
    </source>
</evidence>
<proteinExistence type="inferred from homology"/>
<evidence type="ECO:0000256" key="1">
    <source>
        <dbReference type="ARBA" id="ARBA00001946"/>
    </source>
</evidence>
<dbReference type="Proteomes" id="UP000242913">
    <property type="component" value="Unassembled WGS sequence"/>
</dbReference>
<dbReference type="PROSITE" id="PS50020">
    <property type="entry name" value="WW_DOMAIN_2"/>
    <property type="match status" value="1"/>
</dbReference>
<dbReference type="SMART" id="SM00508">
    <property type="entry name" value="PostSET"/>
    <property type="match status" value="1"/>
</dbReference>
<feature type="region of interest" description="Disordered" evidence="16">
    <location>
        <begin position="1104"/>
        <end position="1126"/>
    </location>
</feature>
<dbReference type="SUPFAM" id="SSF47802">
    <property type="entry name" value="DNA polymerase beta, N-terminal domain-like"/>
    <property type="match status" value="1"/>
</dbReference>
<dbReference type="EMBL" id="KZ269999">
    <property type="protein sequence ID" value="OZC08902.1"/>
    <property type="molecule type" value="Genomic_DNA"/>
</dbReference>
<dbReference type="PANTHER" id="PTHR46711:SF1">
    <property type="entry name" value="HISTONE-LYSINE N-METHYLTRANSFERASE SETD2"/>
    <property type="match status" value="1"/>
</dbReference>
<feature type="domain" description="AWS" evidence="20">
    <location>
        <begin position="578"/>
        <end position="630"/>
    </location>
</feature>
<dbReference type="Pfam" id="PF08236">
    <property type="entry name" value="SRI"/>
    <property type="match status" value="1"/>
</dbReference>
<dbReference type="GO" id="GO:0005634">
    <property type="term" value="C:nucleus"/>
    <property type="evidence" value="ECO:0007669"/>
    <property type="project" value="UniProtKB-SubCell"/>
</dbReference>
<keyword evidence="13" id="KW-0233">DNA recombination</keyword>
<evidence type="ECO:0000256" key="10">
    <source>
        <dbReference type="ARBA" id="ARBA00022763"/>
    </source>
</evidence>
<keyword evidence="7" id="KW-0489">Methyltransferase</keyword>
<dbReference type="PROSITE" id="PS51215">
    <property type="entry name" value="AWS"/>
    <property type="match status" value="1"/>
</dbReference>
<dbReference type="InterPro" id="IPR006560">
    <property type="entry name" value="AWS_dom"/>
</dbReference>
<dbReference type="CDD" id="cd20074">
    <property type="entry name" value="XPF_nuclease_Mus81"/>
    <property type="match status" value="1"/>
</dbReference>
<dbReference type="Gene3D" id="1.10.1740.100">
    <property type="entry name" value="Set2, Rpb1 interacting domain"/>
    <property type="match status" value="1"/>
</dbReference>
<keyword evidence="8" id="KW-0808">Transferase</keyword>
<dbReference type="GO" id="GO:0003677">
    <property type="term" value="F:DNA binding"/>
    <property type="evidence" value="ECO:0007669"/>
    <property type="project" value="InterPro"/>
</dbReference>
<dbReference type="PANTHER" id="PTHR46711">
    <property type="entry name" value="HISTONE-LYSINE N-METHYLTRANSFERASE SETD2"/>
    <property type="match status" value="1"/>
</dbReference>
<evidence type="ECO:0000256" key="15">
    <source>
        <dbReference type="ARBA" id="ARBA00023242"/>
    </source>
</evidence>
<evidence type="ECO:0000259" key="18">
    <source>
        <dbReference type="PROSITE" id="PS50280"/>
    </source>
</evidence>
<dbReference type="Pfam" id="PF17907">
    <property type="entry name" value="AWS"/>
    <property type="match status" value="1"/>
</dbReference>
<dbReference type="InterPro" id="IPR042294">
    <property type="entry name" value="SETD2_animal"/>
</dbReference>
<feature type="domain" description="SET" evidence="18">
    <location>
        <begin position="632"/>
        <end position="750"/>
    </location>
</feature>
<protein>
    <recommendedName>
        <fullName evidence="5">[histone H3]-lysine(36) N-trimethyltransferase</fullName>
        <ecNumber evidence="5">2.1.1.359</ecNumber>
    </recommendedName>
</protein>
<evidence type="ECO:0000256" key="5">
    <source>
        <dbReference type="ARBA" id="ARBA00012178"/>
    </source>
</evidence>
<dbReference type="Gene3D" id="1.10.150.670">
    <property type="entry name" value="Crossover junction endonuclease EME1, DNA-binding domain"/>
    <property type="match status" value="1"/>
</dbReference>
<keyword evidence="12" id="KW-0804">Transcription</keyword>
<evidence type="ECO:0000256" key="3">
    <source>
        <dbReference type="ARBA" id="ARBA00004286"/>
    </source>
</evidence>
<dbReference type="Pfam" id="PF02732">
    <property type="entry name" value="ERCC4"/>
    <property type="match status" value="1"/>
</dbReference>
<dbReference type="SMART" id="SM00891">
    <property type="entry name" value="ERCC4"/>
    <property type="match status" value="1"/>
</dbReference>
<dbReference type="Pfam" id="PF00397">
    <property type="entry name" value="WW"/>
    <property type="match status" value="1"/>
</dbReference>
<dbReference type="GO" id="GO:0006281">
    <property type="term" value="P:DNA repair"/>
    <property type="evidence" value="ECO:0007669"/>
    <property type="project" value="UniProtKB-KW"/>
</dbReference>
<dbReference type="GO" id="GO:0006310">
    <property type="term" value="P:DNA recombination"/>
    <property type="evidence" value="ECO:0007669"/>
    <property type="project" value="UniProtKB-KW"/>
</dbReference>
<feature type="region of interest" description="Disordered" evidence="16">
    <location>
        <begin position="773"/>
        <end position="806"/>
    </location>
</feature>
<keyword evidence="15" id="KW-0539">Nucleus</keyword>
<dbReference type="Gene3D" id="3.40.50.10130">
    <property type="match status" value="1"/>
</dbReference>
<feature type="domain" description="Post-SET" evidence="19">
    <location>
        <begin position="757"/>
        <end position="773"/>
    </location>
</feature>
<evidence type="ECO:0000259" key="19">
    <source>
        <dbReference type="PROSITE" id="PS50868"/>
    </source>
</evidence>
<dbReference type="CDD" id="cd00201">
    <property type="entry name" value="WW"/>
    <property type="match status" value="1"/>
</dbReference>
<dbReference type="InterPro" id="IPR003616">
    <property type="entry name" value="Post-SET_dom"/>
</dbReference>
<keyword evidence="9" id="KW-0949">S-adenosyl-L-methionine</keyword>
<dbReference type="Gene3D" id="1.10.150.110">
    <property type="entry name" value="DNA polymerase beta, N-terminal domain-like"/>
    <property type="match status" value="1"/>
</dbReference>
<dbReference type="InterPro" id="IPR042530">
    <property type="entry name" value="EME1/EME2_C"/>
</dbReference>
<dbReference type="CDD" id="cd19172">
    <property type="entry name" value="SET_SETD2"/>
    <property type="match status" value="1"/>
</dbReference>
<evidence type="ECO:0000256" key="2">
    <source>
        <dbReference type="ARBA" id="ARBA00004123"/>
    </source>
</evidence>
<dbReference type="GO" id="GO:0032259">
    <property type="term" value="P:methylation"/>
    <property type="evidence" value="ECO:0007669"/>
    <property type="project" value="UniProtKB-KW"/>
</dbReference>
<accession>A0A238BUF2</accession>
<dbReference type="GO" id="GO:0006355">
    <property type="term" value="P:regulation of DNA-templated transcription"/>
    <property type="evidence" value="ECO:0007669"/>
    <property type="project" value="InterPro"/>
</dbReference>
<evidence type="ECO:0000256" key="6">
    <source>
        <dbReference type="ARBA" id="ARBA00022454"/>
    </source>
</evidence>
<dbReference type="PROSITE" id="PS50868">
    <property type="entry name" value="POST_SET"/>
    <property type="match status" value="1"/>
</dbReference>
<evidence type="ECO:0000256" key="8">
    <source>
        <dbReference type="ARBA" id="ARBA00022679"/>
    </source>
</evidence>
<feature type="compositionally biased region" description="Acidic residues" evidence="16">
    <location>
        <begin position="775"/>
        <end position="801"/>
    </location>
</feature>
<dbReference type="GO" id="GO:0004518">
    <property type="term" value="F:nuclease activity"/>
    <property type="evidence" value="ECO:0007669"/>
    <property type="project" value="InterPro"/>
</dbReference>
<dbReference type="InterPro" id="IPR047416">
    <property type="entry name" value="XPF_nuclease_Mus81"/>
</dbReference>
<dbReference type="InterPro" id="IPR011335">
    <property type="entry name" value="Restrct_endonuc-II-like"/>
</dbReference>
<dbReference type="InterPro" id="IPR001202">
    <property type="entry name" value="WW_dom"/>
</dbReference>
<dbReference type="InterPro" id="IPR027421">
    <property type="entry name" value="DNA_pol_lamdba_lyase_dom_sf"/>
</dbReference>
<dbReference type="InterPro" id="IPR013257">
    <property type="entry name" value="SRI"/>
</dbReference>
<dbReference type="SUPFAM" id="SSF51045">
    <property type="entry name" value="WW domain"/>
    <property type="match status" value="1"/>
</dbReference>
<dbReference type="OrthoDB" id="5838894at2759"/>
<name>A0A238BUF2_9BILA</name>
<dbReference type="InterPro" id="IPR046341">
    <property type="entry name" value="SET_dom_sf"/>
</dbReference>
<evidence type="ECO:0000256" key="14">
    <source>
        <dbReference type="ARBA" id="ARBA00023204"/>
    </source>
</evidence>
<dbReference type="SUPFAM" id="SSF52980">
    <property type="entry name" value="Restriction endonuclease-like"/>
    <property type="match status" value="1"/>
</dbReference>
<dbReference type="InterPro" id="IPR006166">
    <property type="entry name" value="ERCC4_domain"/>
</dbReference>
<evidence type="ECO:0000313" key="22">
    <source>
        <dbReference type="Proteomes" id="UP000242913"/>
    </source>
</evidence>
<dbReference type="InterPro" id="IPR044437">
    <property type="entry name" value="SETD2/Set2_SET"/>
</dbReference>
<gene>
    <name evidence="21" type="ORF">X798_03989</name>
</gene>
<dbReference type="SMART" id="SM00317">
    <property type="entry name" value="SET"/>
    <property type="match status" value="1"/>
</dbReference>
<reference evidence="21 22" key="1">
    <citation type="submission" date="2015-12" db="EMBL/GenBank/DDBJ databases">
        <title>Draft genome of the nematode, Onchocerca flexuosa.</title>
        <authorList>
            <person name="Mitreva M."/>
        </authorList>
    </citation>
    <scope>NUCLEOTIDE SEQUENCE [LARGE SCALE GENOMIC DNA]</scope>
    <source>
        <strain evidence="21">Red Deer</strain>
    </source>
</reference>
<evidence type="ECO:0000256" key="7">
    <source>
        <dbReference type="ARBA" id="ARBA00022603"/>
    </source>
</evidence>
<evidence type="ECO:0000256" key="11">
    <source>
        <dbReference type="ARBA" id="ARBA00023015"/>
    </source>
</evidence>
<organism evidence="21 22">
    <name type="scientific">Onchocerca flexuosa</name>
    <dbReference type="NCBI Taxonomy" id="387005"/>
    <lineage>
        <taxon>Eukaryota</taxon>
        <taxon>Metazoa</taxon>
        <taxon>Ecdysozoa</taxon>
        <taxon>Nematoda</taxon>
        <taxon>Chromadorea</taxon>
        <taxon>Rhabditida</taxon>
        <taxon>Spirurina</taxon>
        <taxon>Spiruromorpha</taxon>
        <taxon>Filarioidea</taxon>
        <taxon>Onchocercidae</taxon>
        <taxon>Onchocerca</taxon>
    </lineage>
</organism>
<evidence type="ECO:0000256" key="9">
    <source>
        <dbReference type="ARBA" id="ARBA00022691"/>
    </source>
</evidence>
<feature type="region of interest" description="Disordered" evidence="16">
    <location>
        <begin position="1228"/>
        <end position="1250"/>
    </location>
</feature>
<dbReference type="InterPro" id="IPR038190">
    <property type="entry name" value="SRI_sf"/>
</dbReference>
<evidence type="ECO:0000256" key="12">
    <source>
        <dbReference type="ARBA" id="ARBA00023163"/>
    </source>
</evidence>
<dbReference type="GO" id="GO:0005694">
    <property type="term" value="C:chromosome"/>
    <property type="evidence" value="ECO:0007669"/>
    <property type="project" value="UniProtKB-SubCell"/>
</dbReference>
<dbReference type="GO" id="GO:0140955">
    <property type="term" value="F:histone H3K36 trimethyltransferase activity"/>
    <property type="evidence" value="ECO:0007669"/>
    <property type="project" value="UniProtKB-EC"/>
</dbReference>
<keyword evidence="22" id="KW-1185">Reference proteome</keyword>
<dbReference type="SMART" id="SM00456">
    <property type="entry name" value="WW"/>
    <property type="match status" value="1"/>
</dbReference>
<dbReference type="Gene3D" id="2.20.70.10">
    <property type="match status" value="1"/>
</dbReference>
<dbReference type="EC" id="2.1.1.359" evidence="5"/>
<dbReference type="Pfam" id="PF00856">
    <property type="entry name" value="SET"/>
    <property type="match status" value="1"/>
</dbReference>
<comment type="similarity">
    <text evidence="4">Belongs to the XPF family.</text>
</comment>
<evidence type="ECO:0000259" key="20">
    <source>
        <dbReference type="PROSITE" id="PS51215"/>
    </source>
</evidence>
<keyword evidence="6" id="KW-0158">Chromosome</keyword>
<keyword evidence="14" id="KW-0234">DNA repair</keyword>
<feature type="region of interest" description="Disordered" evidence="16">
    <location>
        <begin position="1293"/>
        <end position="1318"/>
    </location>
</feature>
<evidence type="ECO:0000313" key="21">
    <source>
        <dbReference type="EMBL" id="OZC08902.1"/>
    </source>
</evidence>
<dbReference type="Gene3D" id="2.170.270.10">
    <property type="entry name" value="SET domain"/>
    <property type="match status" value="1"/>
</dbReference>
<comment type="cofactor">
    <cofactor evidence="1">
        <name>Mg(2+)</name>
        <dbReference type="ChEBI" id="CHEBI:18420"/>
    </cofactor>
</comment>
<dbReference type="InterPro" id="IPR036020">
    <property type="entry name" value="WW_dom_sf"/>
</dbReference>
<evidence type="ECO:0000256" key="4">
    <source>
        <dbReference type="ARBA" id="ARBA00010015"/>
    </source>
</evidence>
<keyword evidence="10" id="KW-0227">DNA damage</keyword>
<feature type="region of interest" description="Disordered" evidence="16">
    <location>
        <begin position="446"/>
        <end position="472"/>
    </location>
</feature>
<dbReference type="SMART" id="SM00570">
    <property type="entry name" value="AWS"/>
    <property type="match status" value="1"/>
</dbReference>
<feature type="compositionally biased region" description="Basic and acidic residues" evidence="16">
    <location>
        <begin position="357"/>
        <end position="367"/>
    </location>
</feature>
<evidence type="ECO:0000256" key="13">
    <source>
        <dbReference type="ARBA" id="ARBA00023172"/>
    </source>
</evidence>
<evidence type="ECO:0000259" key="17">
    <source>
        <dbReference type="PROSITE" id="PS50020"/>
    </source>
</evidence>
<feature type="domain" description="WW" evidence="17">
    <location>
        <begin position="1316"/>
        <end position="1349"/>
    </location>
</feature>
<feature type="compositionally biased region" description="Polar residues" evidence="16">
    <location>
        <begin position="368"/>
        <end position="378"/>
    </location>
</feature>
<sequence>MSIKLMKQRWLVEKVDDTKDSTEIVSLFRELTCSEQQVDMDVDEKDEYEIVSEMEKPANFVAQDVENEEPETIGINMRAQENVANLEVKRPSRWDVGAPFCIQLNDALTSNTNEAVVKKCSTDLDEAHNGSCNKTINEHEREKIFTNEASVLEITSMKIEGYAKNAETSIAAGHESNQTSNCVDLSLDKIALPSDPYDTALLLEPSELRDNAGCALAEDKHASEVTDKGKIIIKWKFTKTPKELSTGSMKIWEPEIETRELPKLNSGEQAKSILFAETSLDTKIIAENLDSDAGKSSFYIESSSQQSHTLEKIVLPPCSPKLKLNFQSQSSTVLSSAQEQLDYAMHKMKFLENEYMKEKEAPQEASEKQSLSNKGLKSNCSNVSETTLSCTKLQYNHDLEKEVIMNDEAETITEANVQKTVASWFAMHFSQELHLKKAKLSPELVSSQQQWSMDDSKTEANREGEQEFPLSSTSSATSVSIYSFNSTPKTLPSSELGILQTAKEQEQIPESTGIINADSIGSANDEPLLAEVGLALNENKNEEEPDVSALQKPVNQPAQYEHLDENIILCDENLIKEAKVVRCFCEPTSEEIAEGRGCSSGCINRELYTECGSRCPSGIGCANRRFHNKQYAKVEVFNAGVKGWGLRAAEPLEPGRFIIEYVGEVIDAEEMLHRGRRYGKDPKHVHHYLMALKNGAVIDATAKGNVSRFINHSCDPNCESQKWTVDRQLRVGFFVIKPIALGEEIVFDYQLERYGRKAQRCFCGAANCRGRIGDDSESEEGEEDKVSDEAEVEESETDDEVPLTKRKLKSEKKEKNLCIARKKKRQPSARRCNKAIVNALSRGPPRNRTQVRDLVRLMVQVEQAPQRSSLIQCIRFAHPDVLRLFIQESGLRLLYVFLATDYPIDDEQSVLQLQIKSLDLLDVMPIVNKNQVIDSHLASTVEKIASKKGPVDEAVEDVVKRLINAVCCDIPSTSKYSVSTLSEDPDFVVERLHYEMITKAAKLIGKWKNLREEYRIPRRERTNSIPAQHDISRYVRKTDEDEKSKRVIVDKKDDGSTLWRLSGFGPPPKKRCFDRRRFSKVDLPIFVKDLTHLENEDFKQSPIIATDSSRINEDDEGENKPKKRRSRFDIVGERNPSSMYELYAADCDFYAPPPPKLLPEALFATGLPDSINFPYSEHSFPEFFDWNTVYAKYDPSSAAYQQFINYYQQQQYPMMGMLPCPLTPQNTAEMPNILEAPSPPPPKRPKTPEENPNMLIIGPIDVENPTDEDIEMLEKHLVELKAKRAEIRKRLQEAQKRAAQELNDMSSVPPPPPPSQTKQSLWIQATTEEGAVYYYNKETRESVWTLPDESEGGNASADTTTDRIDTRATFKIEIVKYVGGMLEPIRKLKFASADDYKYVLRKLTHTILEKELKRVGETELKVTESVRDKARKFVAEYLARLGDGQYSRKNKVSSIIRKQLMNRVKIRRIYPRNRFYIKVLLDWKESVDDRNFRSVLCRALINLRAYPLDIATFTDLKNIRGVGDQIARKLEEAWNVFSSRNLVVPSLRQINQMKKGEFLPFLNLSNSLQRKSGLSRTMKTLSADKIDFAKSRSVKYLAQHADVENMKPCCDSIRKHRIRTVQPLQLSEKLAQENESTSNSSVAVNEPYCGQVIQRPDVLNVKVMLDCVSNDVGVISPVANDDEMEQICALSQKCDVNIIYQPSAFNTSQVVLIIDNRENANTRKFQQMCSLFQKKGIFYEMRSLSVGDYLWIMRMRDGTEIVLDSIVERKTLEDLWSSIVQRRYEEQKQRLISVGIPNIIYILEGFMISELALEQALVTTHVENRFLVYRTSNVEHTSLVLSKITERLIRKAVTQELTGMSFEKFQKKSKKTQYRSVKDVFLRQLVVCPQISVQKASLIVNRFPSFTALTLFYASLPKEQRAEVLSENFLGITKTASANMARFYSEV</sequence>
<keyword evidence="11" id="KW-0805">Transcription regulation</keyword>
<feature type="compositionally biased region" description="Basic and acidic residues" evidence="16">
    <location>
        <begin position="454"/>
        <end position="465"/>
    </location>
</feature>
<dbReference type="InterPro" id="IPR001214">
    <property type="entry name" value="SET_dom"/>
</dbReference>
<dbReference type="PROSITE" id="PS50280">
    <property type="entry name" value="SET"/>
    <property type="match status" value="1"/>
</dbReference>